<name>A0AAV2QPN4_MEGNR</name>
<feature type="region of interest" description="Disordered" evidence="1">
    <location>
        <begin position="1"/>
        <end position="61"/>
    </location>
</feature>
<dbReference type="EMBL" id="CAXKWB010008857">
    <property type="protein sequence ID" value="CAL4092781.1"/>
    <property type="molecule type" value="Genomic_DNA"/>
</dbReference>
<dbReference type="Proteomes" id="UP001497623">
    <property type="component" value="Unassembled WGS sequence"/>
</dbReference>
<feature type="non-terminal residue" evidence="2">
    <location>
        <position position="1"/>
    </location>
</feature>
<dbReference type="AlphaFoldDB" id="A0AAV2QPN4"/>
<accession>A0AAV2QPN4</accession>
<comment type="caution">
    <text evidence="2">The sequence shown here is derived from an EMBL/GenBank/DDBJ whole genome shotgun (WGS) entry which is preliminary data.</text>
</comment>
<reference evidence="2 3" key="1">
    <citation type="submission" date="2024-05" db="EMBL/GenBank/DDBJ databases">
        <authorList>
            <person name="Wallberg A."/>
        </authorList>
    </citation>
    <scope>NUCLEOTIDE SEQUENCE [LARGE SCALE GENOMIC DNA]</scope>
</reference>
<evidence type="ECO:0000313" key="2">
    <source>
        <dbReference type="EMBL" id="CAL4092781.1"/>
    </source>
</evidence>
<sequence>SVDANKYTRRNQRPVLARQTVRRRPVQRRPVASTQISGGVTQRVPAAIPGADSKSTSSSVSPVNDLLRTTAVDEVAGRSVIDYDLGNQFRKEKLLPDGTKVGRHGYVDPLGILRVTYYASGPLGHEERQESQWVGTRTHGQLL</sequence>
<proteinExistence type="predicted"/>
<protein>
    <submittedName>
        <fullName evidence="2">Uncharacterized protein</fullName>
    </submittedName>
</protein>
<evidence type="ECO:0000256" key="1">
    <source>
        <dbReference type="SAM" id="MobiDB-lite"/>
    </source>
</evidence>
<evidence type="ECO:0000313" key="3">
    <source>
        <dbReference type="Proteomes" id="UP001497623"/>
    </source>
</evidence>
<gene>
    <name evidence="2" type="ORF">MNOR_LOCUS14656</name>
</gene>
<organism evidence="2 3">
    <name type="scientific">Meganyctiphanes norvegica</name>
    <name type="common">Northern krill</name>
    <name type="synonym">Thysanopoda norvegica</name>
    <dbReference type="NCBI Taxonomy" id="48144"/>
    <lineage>
        <taxon>Eukaryota</taxon>
        <taxon>Metazoa</taxon>
        <taxon>Ecdysozoa</taxon>
        <taxon>Arthropoda</taxon>
        <taxon>Crustacea</taxon>
        <taxon>Multicrustacea</taxon>
        <taxon>Malacostraca</taxon>
        <taxon>Eumalacostraca</taxon>
        <taxon>Eucarida</taxon>
        <taxon>Euphausiacea</taxon>
        <taxon>Euphausiidae</taxon>
        <taxon>Meganyctiphanes</taxon>
    </lineage>
</organism>
<keyword evidence="3" id="KW-1185">Reference proteome</keyword>